<evidence type="ECO:0000256" key="1">
    <source>
        <dbReference type="SAM" id="MobiDB-lite"/>
    </source>
</evidence>
<evidence type="ECO:0008006" key="4">
    <source>
        <dbReference type="Google" id="ProtNLM"/>
    </source>
</evidence>
<dbReference type="EMBL" id="JBHSCF010000055">
    <property type="protein sequence ID" value="MFC4190375.1"/>
    <property type="molecule type" value="Genomic_DNA"/>
</dbReference>
<name>A0ABV8NE76_9ACTN</name>
<evidence type="ECO:0000313" key="2">
    <source>
        <dbReference type="EMBL" id="MFC4190375.1"/>
    </source>
</evidence>
<protein>
    <recommendedName>
        <fullName evidence="4">CopG family transcriptional regulator</fullName>
    </recommendedName>
</protein>
<proteinExistence type="predicted"/>
<accession>A0ABV8NE76</accession>
<reference evidence="3" key="1">
    <citation type="journal article" date="2019" name="Int. J. Syst. Evol. Microbiol.">
        <title>The Global Catalogue of Microorganisms (GCM) 10K type strain sequencing project: providing services to taxonomists for standard genome sequencing and annotation.</title>
        <authorList>
            <consortium name="The Broad Institute Genomics Platform"/>
            <consortium name="The Broad Institute Genome Sequencing Center for Infectious Disease"/>
            <person name="Wu L."/>
            <person name="Ma J."/>
        </authorList>
    </citation>
    <scope>NUCLEOTIDE SEQUENCE [LARGE SCALE GENOMIC DNA]</scope>
    <source>
        <strain evidence="3">CCM 3243</strain>
    </source>
</reference>
<sequence length="84" mass="9754">MATDDKDHTFITRFRIPKRLWDAYGTAAQRQGTDRSTDLVNHVRDYVREHGDAQELTELEAAEKELADRRTRKGGRPRKSDQPT</sequence>
<keyword evidence="3" id="KW-1185">Reference proteome</keyword>
<dbReference type="RefSeq" id="WP_200696975.1">
    <property type="nucleotide sequence ID" value="NZ_BAAAYA010000005.1"/>
</dbReference>
<evidence type="ECO:0000313" key="3">
    <source>
        <dbReference type="Proteomes" id="UP001595871"/>
    </source>
</evidence>
<feature type="region of interest" description="Disordered" evidence="1">
    <location>
        <begin position="65"/>
        <end position="84"/>
    </location>
</feature>
<comment type="caution">
    <text evidence="2">The sequence shown here is derived from an EMBL/GenBank/DDBJ whole genome shotgun (WGS) entry which is preliminary data.</text>
</comment>
<organism evidence="2 3">
    <name type="scientific">Streptomyces flavovirens</name>
    <dbReference type="NCBI Taxonomy" id="52258"/>
    <lineage>
        <taxon>Bacteria</taxon>
        <taxon>Bacillati</taxon>
        <taxon>Actinomycetota</taxon>
        <taxon>Actinomycetes</taxon>
        <taxon>Kitasatosporales</taxon>
        <taxon>Streptomycetaceae</taxon>
        <taxon>Streptomyces</taxon>
    </lineage>
</organism>
<gene>
    <name evidence="2" type="ORF">ACFO3R_28960</name>
</gene>
<dbReference type="Proteomes" id="UP001595871">
    <property type="component" value="Unassembled WGS sequence"/>
</dbReference>